<name>A0A914BQT0_PATMI</name>
<feature type="compositionally biased region" description="Polar residues" evidence="1">
    <location>
        <begin position="134"/>
        <end position="143"/>
    </location>
</feature>
<evidence type="ECO:0000256" key="1">
    <source>
        <dbReference type="SAM" id="MobiDB-lite"/>
    </source>
</evidence>
<feature type="region of interest" description="Disordered" evidence="1">
    <location>
        <begin position="1"/>
        <end position="53"/>
    </location>
</feature>
<dbReference type="Proteomes" id="UP000887568">
    <property type="component" value="Unplaced"/>
</dbReference>
<dbReference type="InterPro" id="IPR029165">
    <property type="entry name" value="SASRP1"/>
</dbReference>
<proteinExistence type="predicted"/>
<evidence type="ECO:0000313" key="3">
    <source>
        <dbReference type="Proteomes" id="UP000887568"/>
    </source>
</evidence>
<dbReference type="PANTHER" id="PTHR35845">
    <property type="entry name" value="SPERMATOGENESIS-ASSOCIATED SERINE-RICH PROTEIN 1"/>
    <property type="match status" value="1"/>
</dbReference>
<dbReference type="OrthoDB" id="186791at2759"/>
<dbReference type="OMA" id="MRPYPFT"/>
<dbReference type="AlphaFoldDB" id="A0A914BQT0"/>
<keyword evidence="3" id="KW-1185">Reference proteome</keyword>
<feature type="region of interest" description="Disordered" evidence="1">
    <location>
        <begin position="124"/>
        <end position="143"/>
    </location>
</feature>
<accession>A0A914BQT0</accession>
<feature type="compositionally biased region" description="Basic and acidic residues" evidence="1">
    <location>
        <begin position="13"/>
        <end position="31"/>
    </location>
</feature>
<organism evidence="2 3">
    <name type="scientific">Patiria miniata</name>
    <name type="common">Bat star</name>
    <name type="synonym">Asterina miniata</name>
    <dbReference type="NCBI Taxonomy" id="46514"/>
    <lineage>
        <taxon>Eukaryota</taxon>
        <taxon>Metazoa</taxon>
        <taxon>Echinodermata</taxon>
        <taxon>Eleutherozoa</taxon>
        <taxon>Asterozoa</taxon>
        <taxon>Asteroidea</taxon>
        <taxon>Valvatacea</taxon>
        <taxon>Valvatida</taxon>
        <taxon>Asterinidae</taxon>
        <taxon>Patiria</taxon>
    </lineage>
</organism>
<dbReference type="Pfam" id="PF15160">
    <property type="entry name" value="SASRP1"/>
    <property type="match status" value="1"/>
</dbReference>
<dbReference type="PANTHER" id="PTHR35845:SF1">
    <property type="entry name" value="SPERMATOGENESIS-ASSOCIATED SERINE-RICH PROTEIN 1"/>
    <property type="match status" value="1"/>
</dbReference>
<sequence length="261" mass="30562">MSLHVITEIGVPGRKERERRHYAERRGHEQPTGRGRRYLPHGDGSQPDWQPHPHCLQVKYSEEGPDWSSRLRYIPAPTEPEPREDYKLPSLRCFPWRHFKSNEEWSFYPEGFHVGRRCQFPADAPPEEKEHPASMTSTKEVTHSSLLGMNRKLPRTFERRGFFPEASPGDKSYQASEYSPKFHKFGSTRPVVNFGGSPKRKHDTFVPLQELPPYPCERYTSKERRRKYKEELDSVRVLESWEPAMPLGLPFGCDDRRFVAV</sequence>
<evidence type="ECO:0000313" key="2">
    <source>
        <dbReference type="EnsemblMetazoa" id="XP_038077842.1"/>
    </source>
</evidence>
<dbReference type="RefSeq" id="XP_038077842.1">
    <property type="nucleotide sequence ID" value="XM_038221914.1"/>
</dbReference>
<reference evidence="2" key="1">
    <citation type="submission" date="2022-11" db="UniProtKB">
        <authorList>
            <consortium name="EnsemblMetazoa"/>
        </authorList>
    </citation>
    <scope>IDENTIFICATION</scope>
</reference>
<protein>
    <submittedName>
        <fullName evidence="2">Uncharacterized protein</fullName>
    </submittedName>
</protein>
<dbReference type="GeneID" id="119745524"/>
<dbReference type="EnsemblMetazoa" id="XM_038221914.1">
    <property type="protein sequence ID" value="XP_038077842.1"/>
    <property type="gene ID" value="LOC119745524"/>
</dbReference>